<proteinExistence type="predicted"/>
<protein>
    <submittedName>
        <fullName evidence="3">Pectate lyase-like protein</fullName>
    </submittedName>
</protein>
<dbReference type="GO" id="GO:0016829">
    <property type="term" value="F:lyase activity"/>
    <property type="evidence" value="ECO:0007669"/>
    <property type="project" value="UniProtKB-KW"/>
</dbReference>
<dbReference type="SUPFAM" id="SSF51126">
    <property type="entry name" value="Pectin lyase-like"/>
    <property type="match status" value="1"/>
</dbReference>
<sequence>MKRRNFFNTALPIMAATMAVPTIAFSQNKERKFTKVINPIDFGAKGDGVTDDSDAIQKALDTLEDGSMFLLPTGSFLVTKTLFIRKKMNILFTGQGPGSKIIAGAPMQDLLNAEWPFSGSIIDSLCLDANSNAQVALRVMGGVYVQLNRLDIFAPLDIGIHGGPENPNAKCGPELIITNTRLTGMEQKTPEAPSSRLGILVEERWTDSHYDNLIIRGFTECAMELRANSNLINKVHVYRYPAYQYFSGMRLKGNENYLVQTYFDNAIDVGCEILGNNTTILSSYILRIALAFNNGKVAPGIGISIGSKDKEVSNVNIINTSFVNHVPNTPEYSANKLTGIQLINGKNVVAYDNQYDHTEFGDTRESGSIEVEKDINSKIVTLKSLVKPGNVQLTATSKITGNYWVSNVNEKSFTINFSEKQSTPCSFNYLTRE</sequence>
<gene>
    <name evidence="3" type="ORF">CLV33_101431</name>
</gene>
<feature type="domain" description="Rhamnogalacturonase A/B/Epimerase-like pectate lyase" evidence="2">
    <location>
        <begin position="38"/>
        <end position="106"/>
    </location>
</feature>
<dbReference type="AlphaFoldDB" id="A0A362X439"/>
<keyword evidence="1" id="KW-0732">Signal</keyword>
<dbReference type="EMBL" id="PVEO01000001">
    <property type="protein sequence ID" value="PQV51507.1"/>
    <property type="molecule type" value="Genomic_DNA"/>
</dbReference>
<feature type="signal peptide" evidence="1">
    <location>
        <begin position="1"/>
        <end position="26"/>
    </location>
</feature>
<feature type="chain" id="PRO_5016825806" evidence="1">
    <location>
        <begin position="27"/>
        <end position="433"/>
    </location>
</feature>
<reference evidence="3 4" key="1">
    <citation type="submission" date="2018-02" db="EMBL/GenBank/DDBJ databases">
        <title>Genomic Encyclopedia of Archaeal and Bacterial Type Strains, Phase II (KMG-II): from individual species to whole genera.</title>
        <authorList>
            <person name="Goeker M."/>
        </authorList>
    </citation>
    <scope>NUCLEOTIDE SEQUENCE [LARGE SCALE GENOMIC DNA]</scope>
    <source>
        <strain evidence="3 4">DSM 21165</strain>
    </source>
</reference>
<comment type="caution">
    <text evidence="3">The sequence shown here is derived from an EMBL/GenBank/DDBJ whole genome shotgun (WGS) entry which is preliminary data.</text>
</comment>
<dbReference type="Pfam" id="PF12708">
    <property type="entry name" value="Pect-lyase_RHGA_epim"/>
    <property type="match status" value="1"/>
</dbReference>
<dbReference type="Gene3D" id="2.160.20.10">
    <property type="entry name" value="Single-stranded right-handed beta-helix, Pectin lyase-like"/>
    <property type="match status" value="1"/>
</dbReference>
<evidence type="ECO:0000259" key="2">
    <source>
        <dbReference type="Pfam" id="PF12708"/>
    </source>
</evidence>
<dbReference type="Proteomes" id="UP000251545">
    <property type="component" value="Unassembled WGS sequence"/>
</dbReference>
<name>A0A362X439_9FLAO</name>
<evidence type="ECO:0000313" key="4">
    <source>
        <dbReference type="Proteomes" id="UP000251545"/>
    </source>
</evidence>
<organism evidence="3 4">
    <name type="scientific">Jejuia pallidilutea</name>
    <dbReference type="NCBI Taxonomy" id="504487"/>
    <lineage>
        <taxon>Bacteria</taxon>
        <taxon>Pseudomonadati</taxon>
        <taxon>Bacteroidota</taxon>
        <taxon>Flavobacteriia</taxon>
        <taxon>Flavobacteriales</taxon>
        <taxon>Flavobacteriaceae</taxon>
        <taxon>Jejuia</taxon>
    </lineage>
</organism>
<evidence type="ECO:0000313" key="3">
    <source>
        <dbReference type="EMBL" id="PQV51507.1"/>
    </source>
</evidence>
<evidence type="ECO:0000256" key="1">
    <source>
        <dbReference type="SAM" id="SignalP"/>
    </source>
</evidence>
<dbReference type="InterPro" id="IPR011050">
    <property type="entry name" value="Pectin_lyase_fold/virulence"/>
</dbReference>
<accession>A0A362X439</accession>
<dbReference type="RefSeq" id="WP_146109702.1">
    <property type="nucleotide sequence ID" value="NZ_PVEO01000001.1"/>
</dbReference>
<dbReference type="InterPro" id="IPR024535">
    <property type="entry name" value="RHGA/B-epi-like_pectate_lyase"/>
</dbReference>
<dbReference type="InterPro" id="IPR012334">
    <property type="entry name" value="Pectin_lyas_fold"/>
</dbReference>
<keyword evidence="3" id="KW-0456">Lyase</keyword>